<dbReference type="AlphaFoldDB" id="A0A835PW73"/>
<dbReference type="InterPro" id="IPR044245">
    <property type="entry name" value="Spartan"/>
</dbReference>
<feature type="domain" description="SprT-like" evidence="1">
    <location>
        <begin position="9"/>
        <end position="192"/>
    </location>
</feature>
<gene>
    <name evidence="2" type="ORF">HPP92_023485</name>
</gene>
<dbReference type="Pfam" id="PF10263">
    <property type="entry name" value="SprT-like"/>
    <property type="match status" value="1"/>
</dbReference>
<reference evidence="2 3" key="1">
    <citation type="journal article" date="2020" name="Nat. Food">
        <title>A phased Vanilla planifolia genome enables genetic improvement of flavour and production.</title>
        <authorList>
            <person name="Hasing T."/>
            <person name="Tang H."/>
            <person name="Brym M."/>
            <person name="Khazi F."/>
            <person name="Huang T."/>
            <person name="Chambers A.H."/>
        </authorList>
    </citation>
    <scope>NUCLEOTIDE SEQUENCE [LARGE SCALE GENOMIC DNA]</scope>
    <source>
        <tissue evidence="2">Leaf</tissue>
    </source>
</reference>
<dbReference type="GO" id="GO:0003697">
    <property type="term" value="F:single-stranded DNA binding"/>
    <property type="evidence" value="ECO:0007669"/>
    <property type="project" value="InterPro"/>
</dbReference>
<comment type="caution">
    <text evidence="2">The sequence shown here is derived from an EMBL/GenBank/DDBJ whole genome shotgun (WGS) entry which is preliminary data.</text>
</comment>
<evidence type="ECO:0000259" key="1">
    <source>
        <dbReference type="SMART" id="SM00731"/>
    </source>
</evidence>
<dbReference type="SMART" id="SM00731">
    <property type="entry name" value="SprT"/>
    <property type="match status" value="1"/>
</dbReference>
<dbReference type="GO" id="GO:0006974">
    <property type="term" value="P:DNA damage response"/>
    <property type="evidence" value="ECO:0007669"/>
    <property type="project" value="InterPro"/>
</dbReference>
<proteinExistence type="predicted"/>
<evidence type="ECO:0000313" key="2">
    <source>
        <dbReference type="EMBL" id="KAG0458328.1"/>
    </source>
</evidence>
<name>A0A835PW73_VANPL</name>
<dbReference type="GO" id="GO:0005634">
    <property type="term" value="C:nucleus"/>
    <property type="evidence" value="ECO:0007669"/>
    <property type="project" value="TreeGrafter"/>
</dbReference>
<dbReference type="PANTHER" id="PTHR21220:SF0">
    <property type="entry name" value="DNA-DEPENDENT METALLOPROTEASE SPRTN"/>
    <property type="match status" value="1"/>
</dbReference>
<dbReference type="Proteomes" id="UP000636800">
    <property type="component" value="Chromosome 12"/>
</dbReference>
<dbReference type="InterPro" id="IPR006640">
    <property type="entry name" value="SprT-like_domain"/>
</dbReference>
<accession>A0A835PW73</accession>
<evidence type="ECO:0000313" key="3">
    <source>
        <dbReference type="Proteomes" id="UP000636800"/>
    </source>
</evidence>
<keyword evidence="3" id="KW-1185">Reference proteome</keyword>
<dbReference type="GO" id="GO:0004222">
    <property type="term" value="F:metalloendopeptidase activity"/>
    <property type="evidence" value="ECO:0007669"/>
    <property type="project" value="InterPro"/>
</dbReference>
<protein>
    <recommendedName>
        <fullName evidence="1">SprT-like domain-containing protein</fullName>
    </recommendedName>
</protein>
<sequence length="198" mass="22392">MTWLLSSPKSFAAWKKQEYCVKHYFSTYLSNDGTIGQSIIVASCDCTQAGLCEIQLSEPLMKSRSSSDLKNTLLHEMIHAFLWIRKENCNHGDHGPSFLALAASINSNLKIDHQRPSEGYNITTQHGFQNEVDTNGTHLFMCQSCGDSIKQSSKEPSPSDCTESQSDDKNCGNLLCEWYRHENLCSGWYEKVDNILWI</sequence>
<dbReference type="EMBL" id="JADCNL010000012">
    <property type="protein sequence ID" value="KAG0458328.1"/>
    <property type="molecule type" value="Genomic_DNA"/>
</dbReference>
<dbReference type="OrthoDB" id="248923at2759"/>
<organism evidence="2 3">
    <name type="scientific">Vanilla planifolia</name>
    <name type="common">Vanilla</name>
    <dbReference type="NCBI Taxonomy" id="51239"/>
    <lineage>
        <taxon>Eukaryota</taxon>
        <taxon>Viridiplantae</taxon>
        <taxon>Streptophyta</taxon>
        <taxon>Embryophyta</taxon>
        <taxon>Tracheophyta</taxon>
        <taxon>Spermatophyta</taxon>
        <taxon>Magnoliopsida</taxon>
        <taxon>Liliopsida</taxon>
        <taxon>Asparagales</taxon>
        <taxon>Orchidaceae</taxon>
        <taxon>Vanilloideae</taxon>
        <taxon>Vanilleae</taxon>
        <taxon>Vanilla</taxon>
    </lineage>
</organism>
<dbReference type="PANTHER" id="PTHR21220">
    <property type="entry name" value="DNA-DEPENDENT METALLOPROTEASE SPRTN"/>
    <property type="match status" value="1"/>
</dbReference>
<dbReference type="GO" id="GO:0031593">
    <property type="term" value="F:polyubiquitin modification-dependent protein binding"/>
    <property type="evidence" value="ECO:0007669"/>
    <property type="project" value="TreeGrafter"/>
</dbReference>